<feature type="domain" description="K Homology" evidence="8">
    <location>
        <begin position="253"/>
        <end position="320"/>
    </location>
</feature>
<dbReference type="Gene3D" id="3.30.1370.10">
    <property type="entry name" value="K Homology domain, type 1"/>
    <property type="match status" value="2"/>
</dbReference>
<dbReference type="PROSITE" id="PS50084">
    <property type="entry name" value="KH_TYPE_1"/>
    <property type="match status" value="2"/>
</dbReference>
<dbReference type="InterPro" id="IPR047228">
    <property type="entry name" value="KH-I_MEX3_rpt1"/>
</dbReference>
<dbReference type="InterPro" id="IPR047226">
    <property type="entry name" value="KH-I_MEX3_rpt2"/>
</dbReference>
<reference evidence="9" key="1">
    <citation type="submission" date="2014-07" db="EMBL/GenBank/DDBJ databases">
        <authorList>
            <person name="Martin A.A"/>
            <person name="De Silva N."/>
        </authorList>
    </citation>
    <scope>NUCLEOTIDE SEQUENCE</scope>
</reference>
<dbReference type="SUPFAM" id="SSF54791">
    <property type="entry name" value="Eukaryotic type KH-domain (KH-domain type I)"/>
    <property type="match status" value="2"/>
</dbReference>
<keyword evidence="9" id="KW-1185">Reference proteome</keyword>
<dbReference type="GO" id="GO:0005634">
    <property type="term" value="C:nucleus"/>
    <property type="evidence" value="ECO:0007669"/>
    <property type="project" value="UniProtKB-SubCell"/>
</dbReference>
<evidence type="ECO:0000259" key="8">
    <source>
        <dbReference type="SMART" id="SM00322"/>
    </source>
</evidence>
<keyword evidence="3" id="KW-0963">Cytoplasm</keyword>
<evidence type="ECO:0000313" key="10">
    <source>
        <dbReference type="WBParaSite" id="SVE_0533800.2"/>
    </source>
</evidence>
<evidence type="ECO:0000313" key="9">
    <source>
        <dbReference type="Proteomes" id="UP000035680"/>
    </source>
</evidence>
<protein>
    <submittedName>
        <fullName evidence="10">MEX-3 (projected from Caenorhabditis elegans ortholog mex-3)</fullName>
    </submittedName>
</protein>
<comment type="subcellular location">
    <subcellularLocation>
        <location evidence="2">Cytoplasm</location>
    </subcellularLocation>
    <subcellularLocation>
        <location evidence="1">Nucleus</location>
    </subcellularLocation>
</comment>
<feature type="region of interest" description="Disordered" evidence="7">
    <location>
        <begin position="46"/>
        <end position="69"/>
    </location>
</feature>
<sequence length="587" mass="63500">MNCTQDSHNWDSSKVYVERMELEGSCLQNNDGNLTNAGFPYLISQQPKTCSSSDSGASSGDTDFTNNTGVLSQNEFNTDRMHEDAITLSSQSIHRNYSVNSNSYLTTTTNEIGSNQGRSQLPGAWFYEMGSHDDDVLSQGNNSPNNELEDFNFQQQLRFNMSGIRNITETVNVPSSEHVAEIVGRQGCKIKALRAKTNTYIKTPVRGEDPIFIVTGRPEDVFEAKTEIELAAEHFTQIRASRRHSQGGAPAPGHVTAYVRVPLRVVGLVVGPKGATIKRIQQDTHTYIITPSREREPVFEVTGLPQNVESARHEIEQHIYERTGNMPITDTNQQLGSMELQSTLAAAAISAHLGSLSLKENRPTYGSLAPASQIRQQLAVNASFFDVNNMFGDFPRNGTDLNLGMLGLNGMRNGGLINKQGYSNGGSPITKNSQSFFNPIDVITSPQLITNNGPLISTMVRNNSVQTSSISSTGSSPTENSFNPWNNGPFGGMANCDTVKNTVVQESISADGSINSAVSSFGGSFGCGQTSSASSTGSRDEGLSESPTNGFDGGDKDHFEIMSLIWNDKSQGIVNDFPTNEVSLSSA</sequence>
<evidence type="ECO:0000256" key="2">
    <source>
        <dbReference type="ARBA" id="ARBA00004496"/>
    </source>
</evidence>
<dbReference type="InterPro" id="IPR047227">
    <property type="entry name" value="MEX3"/>
</dbReference>
<feature type="compositionally biased region" description="Low complexity" evidence="7">
    <location>
        <begin position="51"/>
        <end position="61"/>
    </location>
</feature>
<dbReference type="AlphaFoldDB" id="A0A0K0F937"/>
<evidence type="ECO:0000256" key="5">
    <source>
        <dbReference type="ARBA" id="ARBA00023242"/>
    </source>
</evidence>
<dbReference type="PANTHER" id="PTHR23285:SF7">
    <property type="entry name" value="LD09246P1"/>
    <property type="match status" value="1"/>
</dbReference>
<dbReference type="CDD" id="cd22424">
    <property type="entry name" value="KH-I_MEX3_rpt2"/>
    <property type="match status" value="1"/>
</dbReference>
<dbReference type="Proteomes" id="UP000035680">
    <property type="component" value="Unassembled WGS sequence"/>
</dbReference>
<reference evidence="10" key="2">
    <citation type="submission" date="2015-08" db="UniProtKB">
        <authorList>
            <consortium name="WormBaseParasite"/>
        </authorList>
    </citation>
    <scope>IDENTIFICATION</scope>
</reference>
<dbReference type="InterPro" id="IPR004087">
    <property type="entry name" value="KH_dom"/>
</dbReference>
<dbReference type="InterPro" id="IPR036612">
    <property type="entry name" value="KH_dom_type_1_sf"/>
</dbReference>
<dbReference type="PANTHER" id="PTHR23285">
    <property type="entry name" value="RING FINGER AND KH DOMAIN CONTAINING PROTEIN 1"/>
    <property type="match status" value="1"/>
</dbReference>
<feature type="region of interest" description="Disordered" evidence="7">
    <location>
        <begin position="529"/>
        <end position="557"/>
    </location>
</feature>
<keyword evidence="5" id="KW-0539">Nucleus</keyword>
<proteinExistence type="predicted"/>
<feature type="domain" description="K Homology" evidence="8">
    <location>
        <begin position="165"/>
        <end position="233"/>
    </location>
</feature>
<dbReference type="Pfam" id="PF00013">
    <property type="entry name" value="KH_1"/>
    <property type="match status" value="2"/>
</dbReference>
<accession>A0A0K0F937</accession>
<dbReference type="FunFam" id="3.30.1370.10:FF:000012">
    <property type="entry name" value="Mex-3 RNA-binding family member D"/>
    <property type="match status" value="1"/>
</dbReference>
<name>A0A0K0F937_STRVS</name>
<keyword evidence="4" id="KW-0677">Repeat</keyword>
<organism evidence="9 10">
    <name type="scientific">Strongyloides venezuelensis</name>
    <name type="common">Threadworm</name>
    <dbReference type="NCBI Taxonomy" id="75913"/>
    <lineage>
        <taxon>Eukaryota</taxon>
        <taxon>Metazoa</taxon>
        <taxon>Ecdysozoa</taxon>
        <taxon>Nematoda</taxon>
        <taxon>Chromadorea</taxon>
        <taxon>Rhabditida</taxon>
        <taxon>Tylenchina</taxon>
        <taxon>Panagrolaimomorpha</taxon>
        <taxon>Strongyloidoidea</taxon>
        <taxon>Strongyloididae</taxon>
        <taxon>Strongyloides</taxon>
    </lineage>
</organism>
<evidence type="ECO:0000256" key="4">
    <source>
        <dbReference type="ARBA" id="ARBA00022737"/>
    </source>
</evidence>
<keyword evidence="6" id="KW-0694">RNA-binding</keyword>
<dbReference type="STRING" id="75913.A0A0K0F937"/>
<dbReference type="CDD" id="cd22423">
    <property type="entry name" value="KH-I_MEX3_rpt1"/>
    <property type="match status" value="1"/>
</dbReference>
<evidence type="ECO:0000256" key="1">
    <source>
        <dbReference type="ARBA" id="ARBA00004123"/>
    </source>
</evidence>
<evidence type="ECO:0000256" key="3">
    <source>
        <dbReference type="ARBA" id="ARBA00022490"/>
    </source>
</evidence>
<evidence type="ECO:0000256" key="6">
    <source>
        <dbReference type="PROSITE-ProRule" id="PRU00117"/>
    </source>
</evidence>
<dbReference type="SMART" id="SM00322">
    <property type="entry name" value="KH"/>
    <property type="match status" value="2"/>
</dbReference>
<dbReference type="GO" id="GO:0003723">
    <property type="term" value="F:RNA binding"/>
    <property type="evidence" value="ECO:0007669"/>
    <property type="project" value="UniProtKB-UniRule"/>
</dbReference>
<dbReference type="GO" id="GO:0005737">
    <property type="term" value="C:cytoplasm"/>
    <property type="evidence" value="ECO:0007669"/>
    <property type="project" value="UniProtKB-SubCell"/>
</dbReference>
<dbReference type="InterPro" id="IPR004088">
    <property type="entry name" value="KH_dom_type_1"/>
</dbReference>
<evidence type="ECO:0000256" key="7">
    <source>
        <dbReference type="SAM" id="MobiDB-lite"/>
    </source>
</evidence>
<dbReference type="WBParaSite" id="SVE_0533800.2">
    <property type="protein sequence ID" value="SVE_0533800.2"/>
    <property type="gene ID" value="SVE_0533800"/>
</dbReference>